<keyword evidence="2" id="KW-1185">Reference proteome</keyword>
<dbReference type="Proteomes" id="UP000510621">
    <property type="component" value="Chromosome"/>
</dbReference>
<organism evidence="1 2">
    <name type="scientific">Candidatus Thiothrix singaporensis</name>
    <dbReference type="NCBI Taxonomy" id="2799669"/>
    <lineage>
        <taxon>Bacteria</taxon>
        <taxon>Pseudomonadati</taxon>
        <taxon>Pseudomonadota</taxon>
        <taxon>Gammaproteobacteria</taxon>
        <taxon>Thiotrichales</taxon>
        <taxon>Thiotrichaceae</taxon>
        <taxon>Thiothrix</taxon>
    </lineage>
</organism>
<name>A0A7L6AQI9_9GAMM</name>
<gene>
    <name evidence="1" type="ORF">HZT40_06955</name>
</gene>
<dbReference type="KEGG" id="this:HZT40_06955"/>
<dbReference type="EMBL" id="CP059265">
    <property type="protein sequence ID" value="QLQ31379.1"/>
    <property type="molecule type" value="Genomic_DNA"/>
</dbReference>
<accession>A0A7L6AQI9</accession>
<protein>
    <submittedName>
        <fullName evidence="1">Uncharacterized protein</fullName>
    </submittedName>
</protein>
<dbReference type="AlphaFoldDB" id="A0A7L6AQI9"/>
<reference evidence="1" key="1">
    <citation type="submission" date="2020-06" db="EMBL/GenBank/DDBJ databases">
        <title>Analysis procedures for assessing recovery of high quality, complete, closed genomes from Nanopore long read metagenome sequencing.</title>
        <authorList>
            <person name="Bessarab I."/>
            <person name="Arumugam K."/>
            <person name="Haryono M."/>
            <person name="Liu X."/>
            <person name="Roy S."/>
            <person name="Zuniga-Montanez R.E."/>
            <person name="Qiu G."/>
            <person name="Drautz-Moses D.I."/>
            <person name="Law Y.Y."/>
            <person name="Wuertz S."/>
            <person name="Lauro F.M."/>
            <person name="Huson D.H."/>
            <person name="Williams R.B."/>
        </authorList>
    </citation>
    <scope>NUCLEOTIDE SEQUENCE [LARGE SCALE GENOMIC DNA]</scope>
    <source>
        <strain evidence="1">SSD2</strain>
    </source>
</reference>
<sequence length="248" mass="27983">METILKSDFYANDTDFREIIDAIARGMGLSVIRIGHRVGIVLGVQDESSPFSPGLTWLGNRLSNTQQHNRDELHCFAVLTLTALLSEAFPNQHSTGLEWSSPAQFNAEDVLKNLHDLASEIVSQTNDPGTLDKNTFMSAARMICENRIPKYPQTETGRTSASRSQYDFIKSWIRLLEEHGLLIEEPGYKEEDIRWMATDRLKIYIGQAAIVPLVELLMNIEETGQDIAQTDADIDIRPDDKTTQNELF</sequence>
<evidence type="ECO:0000313" key="1">
    <source>
        <dbReference type="EMBL" id="QLQ31379.1"/>
    </source>
</evidence>
<evidence type="ECO:0000313" key="2">
    <source>
        <dbReference type="Proteomes" id="UP000510621"/>
    </source>
</evidence>
<proteinExistence type="predicted"/>